<evidence type="ECO:0000313" key="3">
    <source>
        <dbReference type="Proteomes" id="UP000298484"/>
    </source>
</evidence>
<dbReference type="RefSeq" id="WP_135110864.1">
    <property type="nucleotide sequence ID" value="NZ_SRHY01000030.1"/>
</dbReference>
<feature type="transmembrane region" description="Helical" evidence="1">
    <location>
        <begin position="174"/>
        <end position="193"/>
    </location>
</feature>
<dbReference type="PANTHER" id="PTHR41307:SF1">
    <property type="entry name" value="MEMBRANE PROTEIN"/>
    <property type="match status" value="1"/>
</dbReference>
<feature type="transmembrane region" description="Helical" evidence="1">
    <location>
        <begin position="199"/>
        <end position="222"/>
    </location>
</feature>
<name>A0A4Y9A9U1_9BACI</name>
<evidence type="ECO:0000256" key="1">
    <source>
        <dbReference type="SAM" id="Phobius"/>
    </source>
</evidence>
<feature type="transmembrane region" description="Helical" evidence="1">
    <location>
        <begin position="132"/>
        <end position="154"/>
    </location>
</feature>
<keyword evidence="3" id="KW-1185">Reference proteome</keyword>
<dbReference type="Pfam" id="PF06570">
    <property type="entry name" value="DUF1129"/>
    <property type="match status" value="1"/>
</dbReference>
<keyword evidence="1" id="KW-1133">Transmembrane helix</keyword>
<keyword evidence="1" id="KW-0472">Membrane</keyword>
<feature type="transmembrane region" description="Helical" evidence="1">
    <location>
        <begin position="94"/>
        <end position="120"/>
    </location>
</feature>
<organism evidence="2 3">
    <name type="scientific">Lentibacillus salicampi</name>
    <dbReference type="NCBI Taxonomy" id="175306"/>
    <lineage>
        <taxon>Bacteria</taxon>
        <taxon>Bacillati</taxon>
        <taxon>Bacillota</taxon>
        <taxon>Bacilli</taxon>
        <taxon>Bacillales</taxon>
        <taxon>Bacillaceae</taxon>
        <taxon>Lentibacillus</taxon>
    </lineage>
</organism>
<proteinExistence type="predicted"/>
<dbReference type="Gene3D" id="1.10.1900.10">
    <property type="entry name" value="c-terminal domain of poly(a) binding protein"/>
    <property type="match status" value="1"/>
</dbReference>
<dbReference type="AlphaFoldDB" id="A0A4Y9A9U1"/>
<evidence type="ECO:0000313" key="2">
    <source>
        <dbReference type="EMBL" id="TFJ92082.1"/>
    </source>
</evidence>
<protein>
    <submittedName>
        <fullName evidence="2">DUF1129 family protein</fullName>
    </submittedName>
</protein>
<dbReference type="EMBL" id="SRHY01000030">
    <property type="protein sequence ID" value="TFJ92082.1"/>
    <property type="molecule type" value="Genomic_DNA"/>
</dbReference>
<keyword evidence="1" id="KW-0812">Transmembrane</keyword>
<dbReference type="SUPFAM" id="SSF158560">
    <property type="entry name" value="BH3980-like"/>
    <property type="match status" value="1"/>
</dbReference>
<dbReference type="Proteomes" id="UP000298484">
    <property type="component" value="Unassembled WGS sequence"/>
</dbReference>
<dbReference type="InterPro" id="IPR009214">
    <property type="entry name" value="DUF1129"/>
</dbReference>
<dbReference type="OrthoDB" id="1655249at2"/>
<dbReference type="PANTHER" id="PTHR41307">
    <property type="entry name" value="MEMBRANE PROTEIN-RELATED"/>
    <property type="match status" value="1"/>
</dbReference>
<gene>
    <name evidence="2" type="ORF">E4U82_14440</name>
</gene>
<comment type="caution">
    <text evidence="2">The sequence shown here is derived from an EMBL/GenBank/DDBJ whole genome shotgun (WGS) entry which is preliminary data.</text>
</comment>
<sequence>MNTKDLIQLNNEKREQLTGTNKEYYGDMLVYIRTNFNKSERYTEEVLLELLEHLLQAQAEGRTARDVFGDDPKAYCQEVIGEIPSEKKTNRLSFILYIVMNLIGHVSLTVGIVGLALYYFFNLGNGNISFPLGSGIVIILIDLFLLALFVLIIFKRIKSSTFKNKQPKKWIEFLQLWVLCTLFIGLTLLAPWFMPDFGANMHISFPVFILAGAVFYIVSFVMNKKMRLIN</sequence>
<reference evidence="2 3" key="1">
    <citation type="submission" date="2019-03" db="EMBL/GenBank/DDBJ databases">
        <title>Genome sequence of Lentibacillus salicampi ATCC BAA-719.</title>
        <authorList>
            <person name="Maclea K.S."/>
            <person name="Simoes Junior M."/>
        </authorList>
    </citation>
    <scope>NUCLEOTIDE SEQUENCE [LARGE SCALE GENOMIC DNA]</scope>
    <source>
        <strain evidence="2 3">ATCC BAA-719</strain>
    </source>
</reference>
<accession>A0A4Y9A9U1</accession>